<protein>
    <submittedName>
        <fullName evidence="2">3-oxoadipate enol-lactonase</fullName>
    </submittedName>
</protein>
<dbReference type="EMBL" id="BJUY01000010">
    <property type="protein sequence ID" value="GEK91404.1"/>
    <property type="molecule type" value="Genomic_DNA"/>
</dbReference>
<reference evidence="2 3" key="1">
    <citation type="submission" date="2019-07" db="EMBL/GenBank/DDBJ databases">
        <title>Whole genome shotgun sequence of Alkalibacterium kapii NBRC 103247.</title>
        <authorList>
            <person name="Hosoyama A."/>
            <person name="Uohara A."/>
            <person name="Ohji S."/>
            <person name="Ichikawa N."/>
        </authorList>
    </citation>
    <scope>NUCLEOTIDE SEQUENCE [LARGE SCALE GENOMIC DNA]</scope>
    <source>
        <strain evidence="2 3">NBRC 103247</strain>
    </source>
</reference>
<evidence type="ECO:0000313" key="2">
    <source>
        <dbReference type="EMBL" id="GEK91404.1"/>
    </source>
</evidence>
<name>A0A511AT73_9LACT</name>
<accession>A0A511AT73</accession>
<evidence type="ECO:0000259" key="1">
    <source>
        <dbReference type="Pfam" id="PF00561"/>
    </source>
</evidence>
<proteinExistence type="predicted"/>
<dbReference type="SUPFAM" id="SSF53474">
    <property type="entry name" value="alpha/beta-Hydrolases"/>
    <property type="match status" value="1"/>
</dbReference>
<dbReference type="Proteomes" id="UP000321662">
    <property type="component" value="Unassembled WGS sequence"/>
</dbReference>
<dbReference type="Pfam" id="PF00561">
    <property type="entry name" value="Abhydrolase_1"/>
    <property type="match status" value="1"/>
</dbReference>
<dbReference type="GO" id="GO:0047372">
    <property type="term" value="F:monoacylglycerol lipase activity"/>
    <property type="evidence" value="ECO:0007669"/>
    <property type="project" value="TreeGrafter"/>
</dbReference>
<feature type="domain" description="AB hydrolase-1" evidence="1">
    <location>
        <begin position="27"/>
        <end position="281"/>
    </location>
</feature>
<dbReference type="PANTHER" id="PTHR43798">
    <property type="entry name" value="MONOACYLGLYCEROL LIPASE"/>
    <property type="match status" value="1"/>
</dbReference>
<dbReference type="PRINTS" id="PR00111">
    <property type="entry name" value="ABHYDROLASE"/>
</dbReference>
<dbReference type="GO" id="GO:0046464">
    <property type="term" value="P:acylglycerol catabolic process"/>
    <property type="evidence" value="ECO:0007669"/>
    <property type="project" value="TreeGrafter"/>
</dbReference>
<evidence type="ECO:0000313" key="3">
    <source>
        <dbReference type="Proteomes" id="UP000321662"/>
    </source>
</evidence>
<keyword evidence="3" id="KW-1185">Reference proteome</keyword>
<dbReference type="AlphaFoldDB" id="A0A511AT73"/>
<dbReference type="OrthoDB" id="252464at2"/>
<organism evidence="2 3">
    <name type="scientific">Alkalibacterium kapii</name>
    <dbReference type="NCBI Taxonomy" id="426704"/>
    <lineage>
        <taxon>Bacteria</taxon>
        <taxon>Bacillati</taxon>
        <taxon>Bacillota</taxon>
        <taxon>Bacilli</taxon>
        <taxon>Lactobacillales</taxon>
        <taxon>Carnobacteriaceae</taxon>
        <taxon>Alkalibacterium</taxon>
    </lineage>
</organism>
<dbReference type="InterPro" id="IPR000073">
    <property type="entry name" value="AB_hydrolase_1"/>
</dbReference>
<gene>
    <name evidence="2" type="primary">pcaD</name>
    <name evidence="2" type="ORF">AKA01nite_10260</name>
</gene>
<dbReference type="GO" id="GO:0016020">
    <property type="term" value="C:membrane"/>
    <property type="evidence" value="ECO:0007669"/>
    <property type="project" value="TreeGrafter"/>
</dbReference>
<sequence>MKNYEVKTIDVSTGETLAYRTTETPGPIVLLLHGNMSSSVHFQPLMERLEKNYNVFALDLVGFGDSTYNRTLNTLRDFSEDVQSFITTLELSDLTVIGWSTGGGIALEAAAALPDRIRQVFLLNSVGLKGFKMYKKGPDFQPILSERIYKREDIVKDPVQVLPVLQAYETGNKDLIKQIWNSTIYNLNQPEEEDYAQFIDAVMKQRNLVDVDVALTQFNITHEHNGVVEGNGLIDQIKAPIIVIHGEKDMIVPVGEAKETKRLFGDQAELHIVKEAGHSIITDDIEQLSRLIENELEN</sequence>
<dbReference type="PANTHER" id="PTHR43798:SF33">
    <property type="entry name" value="HYDROLASE, PUTATIVE (AFU_ORTHOLOGUE AFUA_2G14860)-RELATED"/>
    <property type="match status" value="1"/>
</dbReference>
<dbReference type="InterPro" id="IPR029058">
    <property type="entry name" value="AB_hydrolase_fold"/>
</dbReference>
<comment type="caution">
    <text evidence="2">The sequence shown here is derived from an EMBL/GenBank/DDBJ whole genome shotgun (WGS) entry which is preliminary data.</text>
</comment>
<dbReference type="InterPro" id="IPR050266">
    <property type="entry name" value="AB_hydrolase_sf"/>
</dbReference>
<dbReference type="RefSeq" id="WP_146924232.1">
    <property type="nucleotide sequence ID" value="NZ_BJUY01000010.1"/>
</dbReference>
<dbReference type="Gene3D" id="3.40.50.1820">
    <property type="entry name" value="alpha/beta hydrolase"/>
    <property type="match status" value="1"/>
</dbReference>